<dbReference type="VEuPathDB" id="FungiDB:PSTT_00271"/>
<protein>
    <submittedName>
        <fullName evidence="1">Uncharacterized protein</fullName>
    </submittedName>
</protein>
<organism evidence="1 2">
    <name type="scientific">Puccinia striiformis</name>
    <dbReference type="NCBI Taxonomy" id="27350"/>
    <lineage>
        <taxon>Eukaryota</taxon>
        <taxon>Fungi</taxon>
        <taxon>Dikarya</taxon>
        <taxon>Basidiomycota</taxon>
        <taxon>Pucciniomycotina</taxon>
        <taxon>Pucciniomycetes</taxon>
        <taxon>Pucciniales</taxon>
        <taxon>Pucciniaceae</taxon>
        <taxon>Puccinia</taxon>
    </lineage>
</organism>
<accession>A0A2S4W7F1</accession>
<feature type="non-terminal residue" evidence="1">
    <location>
        <position position="1"/>
    </location>
</feature>
<dbReference type="VEuPathDB" id="FungiDB:PSHT_15247"/>
<evidence type="ECO:0000313" key="1">
    <source>
        <dbReference type="EMBL" id="POW17690.1"/>
    </source>
</evidence>
<proteinExistence type="predicted"/>
<name>A0A2S4W7F1_9BASI</name>
<evidence type="ECO:0000313" key="2">
    <source>
        <dbReference type="Proteomes" id="UP000239156"/>
    </source>
</evidence>
<gene>
    <name evidence="1" type="ORF">PSTT_00271</name>
</gene>
<sequence length="418" mass="47359">TKGKTLDIHISICRLSPLIPLATEPAVVMLQPFQSHAEQWISRHEKAEEEYSQRILAAESPSSQSNLERFIRTAASAKPPIVLPSFAQESLQRTCPHNSLAEEEYGGVSLELEHMAQSAQVPLGTAKLIPLPPAYINGDTSFERHDPQTVHAKFETITNTFIGIGGHLYQLREVIDYWLPRDSPAILELARVKWWPSQLIEQARLRTIYEINSIQISFTENLQLVNSAICNLREGTFGGRLNTKTLAGAKEMFAILRDFRKLVLKIQRPASDRSRSLMATSAWFSKEVLGPFKENLQEPYQSERFDQNDPDQAHLGELFSQHSMALTATIKFLSNAYEHLSQIFKTIDGICKTMIEGIHKLMLDVHFGQTTGEYIASWANRWERVTFALLLRVLGLPAINLGITRDFPTMEVEYFIPE</sequence>
<dbReference type="EMBL" id="PKSL01000002">
    <property type="protein sequence ID" value="POW17690.1"/>
    <property type="molecule type" value="Genomic_DNA"/>
</dbReference>
<reference evidence="1" key="1">
    <citation type="submission" date="2017-12" db="EMBL/GenBank/DDBJ databases">
        <title>Gene loss provides genomic basis for host adaptation in cereal stripe rust fungi.</title>
        <authorList>
            <person name="Xia C."/>
        </authorList>
    </citation>
    <scope>NUCLEOTIDE SEQUENCE [LARGE SCALE GENOMIC DNA]</scope>
    <source>
        <strain evidence="1">93-210</strain>
    </source>
</reference>
<comment type="caution">
    <text evidence="1">The sequence shown here is derived from an EMBL/GenBank/DDBJ whole genome shotgun (WGS) entry which is preliminary data.</text>
</comment>
<dbReference type="AlphaFoldDB" id="A0A2S4W7F1"/>
<keyword evidence="2" id="KW-1185">Reference proteome</keyword>
<dbReference type="Proteomes" id="UP000239156">
    <property type="component" value="Unassembled WGS sequence"/>
</dbReference>